<name>A0A9J6EUN1_RHIMP</name>
<dbReference type="AlphaFoldDB" id="A0A9J6EUN1"/>
<gene>
    <name evidence="1" type="ORF">HPB51_021619</name>
</gene>
<dbReference type="VEuPathDB" id="VectorBase:LOC119179260"/>
<dbReference type="EMBL" id="JABSTU010000002">
    <property type="protein sequence ID" value="KAH8038062.1"/>
    <property type="molecule type" value="Genomic_DNA"/>
</dbReference>
<sequence>MIMRDAVVEGSGNLDHLVLKAKQVHMRDIEALNESKDDSPIRVTPNVLLCATNGRGADKLAASLDTYCTHVIYNGPLAMEHSTSSGKLQVQVRDREGYRLFSSLSRNHERYLSFRWGAGTWNEGDVLQALVAHLRLERLRGVEMVMASHMHRTRFIRFCQNFVHKMKNNDSLIIKVQRTVELTKGLFERLARQVTESDTIPLFLVLETQVAQMTDMTTKRYPNPYQPFAGSHNRDVYMRYRLWRVHPWRRQLRLNNVCFTLSFTVIKAQKGATKNSMLAYSYTGLKEVCQQRSMEMGVDWKALSRFRENRTVFYAYDNKQTITNKLWRLAHEFPRYCVALYDVERDDFEDTCPRKSVPLLRVVRKLVTATAQTRLL</sequence>
<protein>
    <submittedName>
        <fullName evidence="1">Uncharacterized protein</fullName>
    </submittedName>
</protein>
<dbReference type="Proteomes" id="UP000821866">
    <property type="component" value="Chromosome 10"/>
</dbReference>
<organism evidence="1 2">
    <name type="scientific">Rhipicephalus microplus</name>
    <name type="common">Cattle tick</name>
    <name type="synonym">Boophilus microplus</name>
    <dbReference type="NCBI Taxonomy" id="6941"/>
    <lineage>
        <taxon>Eukaryota</taxon>
        <taxon>Metazoa</taxon>
        <taxon>Ecdysozoa</taxon>
        <taxon>Arthropoda</taxon>
        <taxon>Chelicerata</taxon>
        <taxon>Arachnida</taxon>
        <taxon>Acari</taxon>
        <taxon>Parasitiformes</taxon>
        <taxon>Ixodida</taxon>
        <taxon>Ixodoidea</taxon>
        <taxon>Ixodidae</taxon>
        <taxon>Rhipicephalinae</taxon>
        <taxon>Rhipicephalus</taxon>
        <taxon>Boophilus</taxon>
    </lineage>
</organism>
<reference evidence="1" key="1">
    <citation type="journal article" date="2020" name="Cell">
        <title>Large-Scale Comparative Analyses of Tick Genomes Elucidate Their Genetic Diversity and Vector Capacities.</title>
        <authorList>
            <consortium name="Tick Genome and Microbiome Consortium (TIGMIC)"/>
            <person name="Jia N."/>
            <person name="Wang J."/>
            <person name="Shi W."/>
            <person name="Du L."/>
            <person name="Sun Y."/>
            <person name="Zhan W."/>
            <person name="Jiang J.F."/>
            <person name="Wang Q."/>
            <person name="Zhang B."/>
            <person name="Ji P."/>
            <person name="Bell-Sakyi L."/>
            <person name="Cui X.M."/>
            <person name="Yuan T.T."/>
            <person name="Jiang B.G."/>
            <person name="Yang W.F."/>
            <person name="Lam T.T."/>
            <person name="Chang Q.C."/>
            <person name="Ding S.J."/>
            <person name="Wang X.J."/>
            <person name="Zhu J.G."/>
            <person name="Ruan X.D."/>
            <person name="Zhao L."/>
            <person name="Wei J.T."/>
            <person name="Ye R.Z."/>
            <person name="Que T.C."/>
            <person name="Du C.H."/>
            <person name="Zhou Y.H."/>
            <person name="Cheng J.X."/>
            <person name="Dai P.F."/>
            <person name="Guo W.B."/>
            <person name="Han X.H."/>
            <person name="Huang E.J."/>
            <person name="Li L.F."/>
            <person name="Wei W."/>
            <person name="Gao Y.C."/>
            <person name="Liu J.Z."/>
            <person name="Shao H.Z."/>
            <person name="Wang X."/>
            <person name="Wang C.C."/>
            <person name="Yang T.C."/>
            <person name="Huo Q.B."/>
            <person name="Li W."/>
            <person name="Chen H.Y."/>
            <person name="Chen S.E."/>
            <person name="Zhou L.G."/>
            <person name="Ni X.B."/>
            <person name="Tian J.H."/>
            <person name="Sheng Y."/>
            <person name="Liu T."/>
            <person name="Pan Y.S."/>
            <person name="Xia L.Y."/>
            <person name="Li J."/>
            <person name="Zhao F."/>
            <person name="Cao W.C."/>
        </authorList>
    </citation>
    <scope>NUCLEOTIDE SEQUENCE</scope>
    <source>
        <strain evidence="1">Rmic-2018</strain>
    </source>
</reference>
<proteinExistence type="predicted"/>
<evidence type="ECO:0000313" key="2">
    <source>
        <dbReference type="Proteomes" id="UP000821866"/>
    </source>
</evidence>
<evidence type="ECO:0000313" key="1">
    <source>
        <dbReference type="EMBL" id="KAH8038062.1"/>
    </source>
</evidence>
<keyword evidence="2" id="KW-1185">Reference proteome</keyword>
<accession>A0A9J6EUN1</accession>
<reference evidence="1" key="2">
    <citation type="submission" date="2021-09" db="EMBL/GenBank/DDBJ databases">
        <authorList>
            <person name="Jia N."/>
            <person name="Wang J."/>
            <person name="Shi W."/>
            <person name="Du L."/>
            <person name="Sun Y."/>
            <person name="Zhan W."/>
            <person name="Jiang J."/>
            <person name="Wang Q."/>
            <person name="Zhang B."/>
            <person name="Ji P."/>
            <person name="Sakyi L.B."/>
            <person name="Cui X."/>
            <person name="Yuan T."/>
            <person name="Jiang B."/>
            <person name="Yang W."/>
            <person name="Lam T.T.-Y."/>
            <person name="Chang Q."/>
            <person name="Ding S."/>
            <person name="Wang X."/>
            <person name="Zhu J."/>
            <person name="Ruan X."/>
            <person name="Zhao L."/>
            <person name="Wei J."/>
            <person name="Que T."/>
            <person name="Du C."/>
            <person name="Cheng J."/>
            <person name="Dai P."/>
            <person name="Han X."/>
            <person name="Huang E."/>
            <person name="Gao Y."/>
            <person name="Liu J."/>
            <person name="Shao H."/>
            <person name="Ye R."/>
            <person name="Li L."/>
            <person name="Wei W."/>
            <person name="Wang X."/>
            <person name="Wang C."/>
            <person name="Huo Q."/>
            <person name="Li W."/>
            <person name="Guo W."/>
            <person name="Chen H."/>
            <person name="Chen S."/>
            <person name="Zhou L."/>
            <person name="Zhou L."/>
            <person name="Ni X."/>
            <person name="Tian J."/>
            <person name="Zhou Y."/>
            <person name="Sheng Y."/>
            <person name="Liu T."/>
            <person name="Pan Y."/>
            <person name="Xia L."/>
            <person name="Li J."/>
            <person name="Zhao F."/>
            <person name="Cao W."/>
        </authorList>
    </citation>
    <scope>NUCLEOTIDE SEQUENCE</scope>
    <source>
        <strain evidence="1">Rmic-2018</strain>
        <tissue evidence="1">Larvae</tissue>
    </source>
</reference>
<comment type="caution">
    <text evidence="1">The sequence shown here is derived from an EMBL/GenBank/DDBJ whole genome shotgun (WGS) entry which is preliminary data.</text>
</comment>